<dbReference type="PROSITE" id="PS00131">
    <property type="entry name" value="CARBOXYPEPT_SER_SER"/>
    <property type="match status" value="1"/>
</dbReference>
<dbReference type="Pfam" id="PF00450">
    <property type="entry name" value="Peptidase_S10"/>
    <property type="match status" value="1"/>
</dbReference>
<keyword evidence="5 7" id="KW-0378">Hydrolase</keyword>
<protein>
    <recommendedName>
        <fullName evidence="7">Carboxypeptidase</fullName>
        <ecNumber evidence="7">3.4.16.-</ecNumber>
    </recommendedName>
</protein>
<evidence type="ECO:0000313" key="8">
    <source>
        <dbReference type="EMBL" id="KAH9368040.1"/>
    </source>
</evidence>
<dbReference type="InterPro" id="IPR018202">
    <property type="entry name" value="Ser_caboxypep_ser_AS"/>
</dbReference>
<accession>A0A9J6G021</accession>
<proteinExistence type="inferred from homology"/>
<dbReference type="Proteomes" id="UP000821853">
    <property type="component" value="Chromosome 2"/>
</dbReference>
<keyword evidence="6" id="KW-0325">Glycoprotein</keyword>
<dbReference type="EC" id="3.4.16.-" evidence="7"/>
<dbReference type="InterPro" id="IPR029058">
    <property type="entry name" value="AB_hydrolase_fold"/>
</dbReference>
<dbReference type="PANTHER" id="PTHR11802:SF472">
    <property type="entry name" value="SERINE CARBOXYPEPTIDASE CPVL-RELATED"/>
    <property type="match status" value="1"/>
</dbReference>
<gene>
    <name evidence="8" type="ORF">HPB48_019869</name>
</gene>
<evidence type="ECO:0000256" key="6">
    <source>
        <dbReference type="ARBA" id="ARBA00023180"/>
    </source>
</evidence>
<sequence length="115" mass="12913">MQSDQENAPVILWLQGGPGTTSLLGFFSEHGPYRVAKGGKRAEFRQLTWAQRYSMLYVDQPVGAGYSFTENEAGYARNMTDVGRDMLEFLQQFFTLFGELADNEFYVSGESYAGV</sequence>
<evidence type="ECO:0000256" key="5">
    <source>
        <dbReference type="ARBA" id="ARBA00022801"/>
    </source>
</evidence>
<dbReference type="OrthoDB" id="6428481at2759"/>
<evidence type="ECO:0000256" key="1">
    <source>
        <dbReference type="ARBA" id="ARBA00009431"/>
    </source>
</evidence>
<dbReference type="InterPro" id="IPR001563">
    <property type="entry name" value="Peptidase_S10"/>
</dbReference>
<dbReference type="AlphaFoldDB" id="A0A9J6G021"/>
<dbReference type="VEuPathDB" id="VectorBase:HLOH_050460"/>
<keyword evidence="4" id="KW-0732">Signal</keyword>
<keyword evidence="2 7" id="KW-0121">Carboxypeptidase</keyword>
<reference evidence="8 9" key="1">
    <citation type="journal article" date="2020" name="Cell">
        <title>Large-Scale Comparative Analyses of Tick Genomes Elucidate Their Genetic Diversity and Vector Capacities.</title>
        <authorList>
            <consortium name="Tick Genome and Microbiome Consortium (TIGMIC)"/>
            <person name="Jia N."/>
            <person name="Wang J."/>
            <person name="Shi W."/>
            <person name="Du L."/>
            <person name="Sun Y."/>
            <person name="Zhan W."/>
            <person name="Jiang J.F."/>
            <person name="Wang Q."/>
            <person name="Zhang B."/>
            <person name="Ji P."/>
            <person name="Bell-Sakyi L."/>
            <person name="Cui X.M."/>
            <person name="Yuan T.T."/>
            <person name="Jiang B.G."/>
            <person name="Yang W.F."/>
            <person name="Lam T.T."/>
            <person name="Chang Q.C."/>
            <person name="Ding S.J."/>
            <person name="Wang X.J."/>
            <person name="Zhu J.G."/>
            <person name="Ruan X.D."/>
            <person name="Zhao L."/>
            <person name="Wei J.T."/>
            <person name="Ye R.Z."/>
            <person name="Que T.C."/>
            <person name="Du C.H."/>
            <person name="Zhou Y.H."/>
            <person name="Cheng J.X."/>
            <person name="Dai P.F."/>
            <person name="Guo W.B."/>
            <person name="Han X.H."/>
            <person name="Huang E.J."/>
            <person name="Li L.F."/>
            <person name="Wei W."/>
            <person name="Gao Y.C."/>
            <person name="Liu J.Z."/>
            <person name="Shao H.Z."/>
            <person name="Wang X."/>
            <person name="Wang C.C."/>
            <person name="Yang T.C."/>
            <person name="Huo Q.B."/>
            <person name="Li W."/>
            <person name="Chen H.Y."/>
            <person name="Chen S.E."/>
            <person name="Zhou L.G."/>
            <person name="Ni X.B."/>
            <person name="Tian J.H."/>
            <person name="Sheng Y."/>
            <person name="Liu T."/>
            <person name="Pan Y.S."/>
            <person name="Xia L.Y."/>
            <person name="Li J."/>
            <person name="Zhao F."/>
            <person name="Cao W.C."/>
        </authorList>
    </citation>
    <scope>NUCLEOTIDE SEQUENCE [LARGE SCALE GENOMIC DNA]</scope>
    <source>
        <strain evidence="8">HaeL-2018</strain>
    </source>
</reference>
<dbReference type="EMBL" id="JABSTR010000004">
    <property type="protein sequence ID" value="KAH9368040.1"/>
    <property type="molecule type" value="Genomic_DNA"/>
</dbReference>
<evidence type="ECO:0000256" key="3">
    <source>
        <dbReference type="ARBA" id="ARBA00022670"/>
    </source>
</evidence>
<comment type="similarity">
    <text evidence="1 7">Belongs to the peptidase S10 family.</text>
</comment>
<dbReference type="OMA" id="NDELLWT"/>
<keyword evidence="9" id="KW-1185">Reference proteome</keyword>
<keyword evidence="3 7" id="KW-0645">Protease</keyword>
<dbReference type="PRINTS" id="PR00724">
    <property type="entry name" value="CRBOXYPTASEC"/>
</dbReference>
<comment type="caution">
    <text evidence="8">The sequence shown here is derived from an EMBL/GenBank/DDBJ whole genome shotgun (WGS) entry which is preliminary data.</text>
</comment>
<dbReference type="GO" id="GO:0006508">
    <property type="term" value="P:proteolysis"/>
    <property type="evidence" value="ECO:0007669"/>
    <property type="project" value="UniProtKB-KW"/>
</dbReference>
<dbReference type="PANTHER" id="PTHR11802">
    <property type="entry name" value="SERINE PROTEASE FAMILY S10 SERINE CARBOXYPEPTIDASE"/>
    <property type="match status" value="1"/>
</dbReference>
<name>A0A9J6G021_HAELO</name>
<organism evidence="8 9">
    <name type="scientific">Haemaphysalis longicornis</name>
    <name type="common">Bush tick</name>
    <dbReference type="NCBI Taxonomy" id="44386"/>
    <lineage>
        <taxon>Eukaryota</taxon>
        <taxon>Metazoa</taxon>
        <taxon>Ecdysozoa</taxon>
        <taxon>Arthropoda</taxon>
        <taxon>Chelicerata</taxon>
        <taxon>Arachnida</taxon>
        <taxon>Acari</taxon>
        <taxon>Parasitiformes</taxon>
        <taxon>Ixodida</taxon>
        <taxon>Ixodoidea</taxon>
        <taxon>Ixodidae</taxon>
        <taxon>Haemaphysalinae</taxon>
        <taxon>Haemaphysalis</taxon>
    </lineage>
</organism>
<evidence type="ECO:0000256" key="7">
    <source>
        <dbReference type="RuleBase" id="RU361156"/>
    </source>
</evidence>
<evidence type="ECO:0000313" key="9">
    <source>
        <dbReference type="Proteomes" id="UP000821853"/>
    </source>
</evidence>
<dbReference type="GO" id="GO:0004185">
    <property type="term" value="F:serine-type carboxypeptidase activity"/>
    <property type="evidence" value="ECO:0007669"/>
    <property type="project" value="UniProtKB-UniRule"/>
</dbReference>
<dbReference type="SUPFAM" id="SSF53474">
    <property type="entry name" value="alpha/beta-Hydrolases"/>
    <property type="match status" value="1"/>
</dbReference>
<evidence type="ECO:0000256" key="4">
    <source>
        <dbReference type="ARBA" id="ARBA00022729"/>
    </source>
</evidence>
<evidence type="ECO:0000256" key="2">
    <source>
        <dbReference type="ARBA" id="ARBA00022645"/>
    </source>
</evidence>
<dbReference type="Gene3D" id="3.40.50.1820">
    <property type="entry name" value="alpha/beta hydrolase"/>
    <property type="match status" value="1"/>
</dbReference>